<proteinExistence type="predicted"/>
<sequence>MVVFFPVQHKNHFYLICINLEEPAVDVTDNKNSVEMLKRAYHDAAKELNLLFSRYLVSVNHKSTFILKGVEPKRVIMKWHIRDNHF</sequence>
<protein>
    <recommendedName>
        <fullName evidence="3">Ubiquitin-like protease family profile domain-containing protein</fullName>
    </recommendedName>
</protein>
<dbReference type="EMBL" id="NBSK02000001">
    <property type="protein sequence ID" value="KAJ0227425.1"/>
    <property type="molecule type" value="Genomic_DNA"/>
</dbReference>
<comment type="caution">
    <text evidence="1">The sequence shown here is derived from an EMBL/GenBank/DDBJ whole genome shotgun (WGS) entry which is preliminary data.</text>
</comment>
<evidence type="ECO:0008006" key="3">
    <source>
        <dbReference type="Google" id="ProtNLM"/>
    </source>
</evidence>
<gene>
    <name evidence="1" type="ORF">LSAT_V11C100043730</name>
</gene>
<reference evidence="1 2" key="1">
    <citation type="journal article" date="2017" name="Nat. Commun.">
        <title>Genome assembly with in vitro proximity ligation data and whole-genome triplication in lettuce.</title>
        <authorList>
            <person name="Reyes-Chin-Wo S."/>
            <person name="Wang Z."/>
            <person name="Yang X."/>
            <person name="Kozik A."/>
            <person name="Arikit S."/>
            <person name="Song C."/>
            <person name="Xia L."/>
            <person name="Froenicke L."/>
            <person name="Lavelle D.O."/>
            <person name="Truco M.J."/>
            <person name="Xia R."/>
            <person name="Zhu S."/>
            <person name="Xu C."/>
            <person name="Xu H."/>
            <person name="Xu X."/>
            <person name="Cox K."/>
            <person name="Korf I."/>
            <person name="Meyers B.C."/>
            <person name="Michelmore R.W."/>
        </authorList>
    </citation>
    <scope>NUCLEOTIDE SEQUENCE [LARGE SCALE GENOMIC DNA]</scope>
    <source>
        <strain evidence="2">cv. Salinas</strain>
        <tissue evidence="1">Seedlings</tissue>
    </source>
</reference>
<accession>A0A9R1XTZ9</accession>
<dbReference type="Proteomes" id="UP000235145">
    <property type="component" value="Unassembled WGS sequence"/>
</dbReference>
<organism evidence="1 2">
    <name type="scientific">Lactuca sativa</name>
    <name type="common">Garden lettuce</name>
    <dbReference type="NCBI Taxonomy" id="4236"/>
    <lineage>
        <taxon>Eukaryota</taxon>
        <taxon>Viridiplantae</taxon>
        <taxon>Streptophyta</taxon>
        <taxon>Embryophyta</taxon>
        <taxon>Tracheophyta</taxon>
        <taxon>Spermatophyta</taxon>
        <taxon>Magnoliopsida</taxon>
        <taxon>eudicotyledons</taxon>
        <taxon>Gunneridae</taxon>
        <taxon>Pentapetalae</taxon>
        <taxon>asterids</taxon>
        <taxon>campanulids</taxon>
        <taxon>Asterales</taxon>
        <taxon>Asteraceae</taxon>
        <taxon>Cichorioideae</taxon>
        <taxon>Cichorieae</taxon>
        <taxon>Lactucinae</taxon>
        <taxon>Lactuca</taxon>
    </lineage>
</organism>
<evidence type="ECO:0000313" key="1">
    <source>
        <dbReference type="EMBL" id="KAJ0227425.1"/>
    </source>
</evidence>
<name>A0A9R1XTZ9_LACSA</name>
<dbReference type="AlphaFoldDB" id="A0A9R1XTZ9"/>
<keyword evidence="2" id="KW-1185">Reference proteome</keyword>
<evidence type="ECO:0000313" key="2">
    <source>
        <dbReference type="Proteomes" id="UP000235145"/>
    </source>
</evidence>